<name>A0AAN5CHE0_9BILA</name>
<feature type="region of interest" description="Disordered" evidence="1">
    <location>
        <begin position="1"/>
        <end position="78"/>
    </location>
</feature>
<evidence type="ECO:0000313" key="3">
    <source>
        <dbReference type="Proteomes" id="UP001328107"/>
    </source>
</evidence>
<feature type="compositionally biased region" description="Basic residues" evidence="1">
    <location>
        <begin position="7"/>
        <end position="22"/>
    </location>
</feature>
<gene>
    <name evidence="2" type="ORF">PMAYCL1PPCAC_13956</name>
</gene>
<feature type="compositionally biased region" description="Basic and acidic residues" evidence="1">
    <location>
        <begin position="62"/>
        <end position="78"/>
    </location>
</feature>
<dbReference type="EMBL" id="BTRK01000003">
    <property type="protein sequence ID" value="GMR43761.1"/>
    <property type="molecule type" value="Genomic_DNA"/>
</dbReference>
<organism evidence="2 3">
    <name type="scientific">Pristionchus mayeri</name>
    <dbReference type="NCBI Taxonomy" id="1317129"/>
    <lineage>
        <taxon>Eukaryota</taxon>
        <taxon>Metazoa</taxon>
        <taxon>Ecdysozoa</taxon>
        <taxon>Nematoda</taxon>
        <taxon>Chromadorea</taxon>
        <taxon>Rhabditida</taxon>
        <taxon>Rhabditina</taxon>
        <taxon>Diplogasteromorpha</taxon>
        <taxon>Diplogasteroidea</taxon>
        <taxon>Neodiplogasteridae</taxon>
        <taxon>Pristionchus</taxon>
    </lineage>
</organism>
<keyword evidence="3" id="KW-1185">Reference proteome</keyword>
<proteinExistence type="predicted"/>
<dbReference type="AlphaFoldDB" id="A0AAN5CHE0"/>
<feature type="compositionally biased region" description="Basic residues" evidence="1">
    <location>
        <begin position="38"/>
        <end position="52"/>
    </location>
</feature>
<reference evidence="3" key="1">
    <citation type="submission" date="2022-10" db="EMBL/GenBank/DDBJ databases">
        <title>Genome assembly of Pristionchus species.</title>
        <authorList>
            <person name="Yoshida K."/>
            <person name="Sommer R.J."/>
        </authorList>
    </citation>
    <scope>NUCLEOTIDE SEQUENCE [LARGE SCALE GENOMIC DNA]</scope>
    <source>
        <strain evidence="3">RS5460</strain>
    </source>
</reference>
<accession>A0AAN5CHE0</accession>
<sequence length="96" mass="10856">SENSEAKKRRRSSRIVLRKVKHSGSGEESDEDMGPIVKKGRSKSVEKKRNKSSKGTIRSKTMKNDNENKDSAVEKKELKCPECEYSSGSAISWCRH</sequence>
<dbReference type="Proteomes" id="UP001328107">
    <property type="component" value="Unassembled WGS sequence"/>
</dbReference>
<evidence type="ECO:0000313" key="2">
    <source>
        <dbReference type="EMBL" id="GMR43761.1"/>
    </source>
</evidence>
<feature type="non-terminal residue" evidence="2">
    <location>
        <position position="96"/>
    </location>
</feature>
<feature type="non-terminal residue" evidence="2">
    <location>
        <position position="1"/>
    </location>
</feature>
<evidence type="ECO:0000256" key="1">
    <source>
        <dbReference type="SAM" id="MobiDB-lite"/>
    </source>
</evidence>
<comment type="caution">
    <text evidence="2">The sequence shown here is derived from an EMBL/GenBank/DDBJ whole genome shotgun (WGS) entry which is preliminary data.</text>
</comment>
<protein>
    <submittedName>
        <fullName evidence="2">Uncharacterized protein</fullName>
    </submittedName>
</protein>